<sequence length="517" mass="58557">MDRHLLHQQVQQRRADRSSMFPWYQRAAVCYTHLADLDDAGLLRKCRWFTRGWTLQELIAPKSMVFFNRSWDYVGSKASLIHKLSTITGIDVEILSHDAPLSSTCVAKRLSWAAKRETTRAEDMAMENPIPSYVPSDIYTKHFWEKKAIREKVDLKVPDGFPNAIDSELAWTGAEVEAKEFTWRLDLTIEEIAAIDAALAKFEANHDDLSDLSSSTFELPPAFSQRLRKLSDQIYKGVGFQLIRGLDPSKYTAKQSLIVYEGVCSHVCPQRGFVDVQAKGVVVNVQSGDNGPATTAPAFSNVPLSFHTDNCEVMAFFYMEPAPSGGETILSSLWQTYNELAANRPDVLHTLAKPWIFDSFKSYNFQPPRHVQPLRKLDSDKLPILFRFSRYGILGWQRTRNPDLPAPAEAQIEAADAIQFIAMKNAFKLPAKKGDLLFANDMALVHVREGFDEGGDVMKRHLIKMHFRDPEQGWGIPASLENEWKTVYSSNEPDSSRKETWNIFHEPGLEEQSSVNG</sequence>
<gene>
    <name evidence="3" type="ORF">QQZ08_005438</name>
</gene>
<dbReference type="PANTHER" id="PTHR10622:SF12">
    <property type="entry name" value="HET DOMAIN-CONTAINING PROTEIN"/>
    <property type="match status" value="1"/>
</dbReference>
<name>A0ABR1I397_9HYPO</name>
<keyword evidence="1" id="KW-0560">Oxidoreductase</keyword>
<dbReference type="InterPro" id="IPR003819">
    <property type="entry name" value="TauD/TfdA-like"/>
</dbReference>
<evidence type="ECO:0000259" key="2">
    <source>
        <dbReference type="Pfam" id="PF02668"/>
    </source>
</evidence>
<dbReference type="Gene3D" id="3.60.130.10">
    <property type="entry name" value="Clavaminate synthase-like"/>
    <property type="match status" value="1"/>
</dbReference>
<evidence type="ECO:0000313" key="3">
    <source>
        <dbReference type="EMBL" id="KAK7428007.1"/>
    </source>
</evidence>
<organism evidence="3 4">
    <name type="scientific">Neonectria magnoliae</name>
    <dbReference type="NCBI Taxonomy" id="2732573"/>
    <lineage>
        <taxon>Eukaryota</taxon>
        <taxon>Fungi</taxon>
        <taxon>Dikarya</taxon>
        <taxon>Ascomycota</taxon>
        <taxon>Pezizomycotina</taxon>
        <taxon>Sordariomycetes</taxon>
        <taxon>Hypocreomycetidae</taxon>
        <taxon>Hypocreales</taxon>
        <taxon>Nectriaceae</taxon>
        <taxon>Neonectria</taxon>
    </lineage>
</organism>
<evidence type="ECO:0000313" key="4">
    <source>
        <dbReference type="Proteomes" id="UP001498421"/>
    </source>
</evidence>
<accession>A0ABR1I397</accession>
<proteinExistence type="predicted"/>
<protein>
    <recommendedName>
        <fullName evidence="2">TauD/TfdA-like domain-containing protein</fullName>
    </recommendedName>
</protein>
<dbReference type="PANTHER" id="PTHR10622">
    <property type="entry name" value="HET DOMAIN-CONTAINING PROTEIN"/>
    <property type="match status" value="1"/>
</dbReference>
<comment type="caution">
    <text evidence="3">The sequence shown here is derived from an EMBL/GenBank/DDBJ whole genome shotgun (WGS) entry which is preliminary data.</text>
</comment>
<dbReference type="Proteomes" id="UP001498421">
    <property type="component" value="Unassembled WGS sequence"/>
</dbReference>
<dbReference type="Pfam" id="PF02668">
    <property type="entry name" value="TauD"/>
    <property type="match status" value="1"/>
</dbReference>
<dbReference type="SUPFAM" id="SSF51197">
    <property type="entry name" value="Clavaminate synthase-like"/>
    <property type="match status" value="1"/>
</dbReference>
<feature type="domain" description="TauD/TfdA-like" evidence="2">
    <location>
        <begin position="217"/>
        <end position="462"/>
    </location>
</feature>
<reference evidence="3 4" key="1">
    <citation type="journal article" date="2025" name="Microbiol. Resour. Announc.">
        <title>Draft genome sequences for Neonectria magnoliae and Neonectria punicea, canker pathogens of Liriodendron tulipifera and Acer saccharum in West Virginia.</title>
        <authorList>
            <person name="Petronek H.M."/>
            <person name="Kasson M.T."/>
            <person name="Metheny A.M."/>
            <person name="Stauder C.M."/>
            <person name="Lovett B."/>
            <person name="Lynch S.C."/>
            <person name="Garnas J.R."/>
            <person name="Kasson L.R."/>
            <person name="Stajich J.E."/>
        </authorList>
    </citation>
    <scope>NUCLEOTIDE SEQUENCE [LARGE SCALE GENOMIC DNA]</scope>
    <source>
        <strain evidence="3 4">NRRL 64651</strain>
    </source>
</reference>
<dbReference type="InterPro" id="IPR042098">
    <property type="entry name" value="TauD-like_sf"/>
</dbReference>
<keyword evidence="4" id="KW-1185">Reference proteome</keyword>
<evidence type="ECO:0000256" key="1">
    <source>
        <dbReference type="ARBA" id="ARBA00023002"/>
    </source>
</evidence>
<dbReference type="EMBL" id="JAZAVK010000046">
    <property type="protein sequence ID" value="KAK7428007.1"/>
    <property type="molecule type" value="Genomic_DNA"/>
</dbReference>